<dbReference type="PANTHER" id="PTHR32123:SF13">
    <property type="entry name" value="BICAUDAL D-RELATED PROTEIN HOMOLOG"/>
    <property type="match status" value="1"/>
</dbReference>
<evidence type="ECO:0008006" key="5">
    <source>
        <dbReference type="Google" id="ProtNLM"/>
    </source>
</evidence>
<reference evidence="4" key="1">
    <citation type="journal article" date="2024" name="Gigascience">
        <title>Chromosome-level genome of the poultry shaft louse Menopon gallinae provides insight into the host-switching and adaptive evolution of parasitic lice.</title>
        <authorList>
            <person name="Xu Y."/>
            <person name="Ma L."/>
            <person name="Liu S."/>
            <person name="Liang Y."/>
            <person name="Liu Q."/>
            <person name="He Z."/>
            <person name="Tian L."/>
            <person name="Duan Y."/>
            <person name="Cai W."/>
            <person name="Li H."/>
            <person name="Song F."/>
        </authorList>
    </citation>
    <scope>NUCLEOTIDE SEQUENCE</scope>
    <source>
        <strain evidence="4">Cailab_2023a</strain>
    </source>
</reference>
<dbReference type="EMBL" id="JARGDH010000003">
    <property type="protein sequence ID" value="KAL0273109.1"/>
    <property type="molecule type" value="Genomic_DNA"/>
</dbReference>
<feature type="coiled-coil region" evidence="2">
    <location>
        <begin position="294"/>
        <end position="423"/>
    </location>
</feature>
<gene>
    <name evidence="4" type="ORF">PYX00_005863</name>
</gene>
<evidence type="ECO:0000256" key="1">
    <source>
        <dbReference type="ARBA" id="ARBA00023054"/>
    </source>
</evidence>
<accession>A0AAW2HT50</accession>
<dbReference type="InterPro" id="IPR051149">
    <property type="entry name" value="Spindly/BICDR_Dynein_Adapter"/>
</dbReference>
<dbReference type="PANTHER" id="PTHR32123">
    <property type="entry name" value="BICD FAMILY-LIKE CARGO ADAPTER"/>
    <property type="match status" value="1"/>
</dbReference>
<feature type="coiled-coil region" evidence="2">
    <location>
        <begin position="16"/>
        <end position="145"/>
    </location>
</feature>
<protein>
    <recommendedName>
        <fullName evidence="5">Bicaudal D-related protein 1</fullName>
    </recommendedName>
</protein>
<comment type="caution">
    <text evidence="4">The sequence shown here is derived from an EMBL/GenBank/DDBJ whole genome shotgun (WGS) entry which is preliminary data.</text>
</comment>
<organism evidence="4">
    <name type="scientific">Menopon gallinae</name>
    <name type="common">poultry shaft louse</name>
    <dbReference type="NCBI Taxonomy" id="328185"/>
    <lineage>
        <taxon>Eukaryota</taxon>
        <taxon>Metazoa</taxon>
        <taxon>Ecdysozoa</taxon>
        <taxon>Arthropoda</taxon>
        <taxon>Hexapoda</taxon>
        <taxon>Insecta</taxon>
        <taxon>Pterygota</taxon>
        <taxon>Neoptera</taxon>
        <taxon>Paraneoptera</taxon>
        <taxon>Psocodea</taxon>
        <taxon>Troctomorpha</taxon>
        <taxon>Phthiraptera</taxon>
        <taxon>Amblycera</taxon>
        <taxon>Menoponidae</taxon>
        <taxon>Menopon</taxon>
    </lineage>
</organism>
<sequence>MEQEKHSSRRRLESLQEECDLKVAELQGDISELRKNLDFRENHLRQVERDKGQLIEDLTAQNQRLKEQLKERGRTEENLTNQLTSLRDQCNLKKSSLQDHASNLEILRDEIQMLSERKQELERRLQSVIEERDNLTLSLEESMERIHVLERHTREQDIQIRSTSRELERIRAANVTLGERLEAMNSLDSPRSRSLLHEMECDDDYHSSTYSSLEKEMLTNCETLRGICQYLKNRSLGGSEGSSDQSMYSDLNISALKVGMLTAIVEELESLLHLGEGRTSGMDSSLETRIEIELHQTKEALERVDKELAEKNEELKARAELIIDLTGKLTLREAELKKALEEKDIAKSDLAKVSDNPDDLIAEAREARDAAISRKGELELQLARVRIDLLQVNSQLMEAVQQKVELSQQLEQWQVDMQCLLDEQMRAKLTKHEKKRAALLEGQNPQTSGPRRILSLFR</sequence>
<evidence type="ECO:0000256" key="2">
    <source>
        <dbReference type="SAM" id="Coils"/>
    </source>
</evidence>
<name>A0AAW2HT50_9NEOP</name>
<proteinExistence type="predicted"/>
<evidence type="ECO:0000256" key="3">
    <source>
        <dbReference type="SAM" id="MobiDB-lite"/>
    </source>
</evidence>
<feature type="region of interest" description="Disordered" evidence="3">
    <location>
        <begin position="439"/>
        <end position="458"/>
    </location>
</feature>
<dbReference type="AlphaFoldDB" id="A0AAW2HT50"/>
<keyword evidence="1 2" id="KW-0175">Coiled coil</keyword>
<evidence type="ECO:0000313" key="4">
    <source>
        <dbReference type="EMBL" id="KAL0273109.1"/>
    </source>
</evidence>